<evidence type="ECO:0000313" key="1">
    <source>
        <dbReference type="EMBL" id="GGH70663.1"/>
    </source>
</evidence>
<name>A0ABQ1ZP09_9BACL</name>
<dbReference type="EMBL" id="BMFU01000017">
    <property type="protein sequence ID" value="GGH70663.1"/>
    <property type="molecule type" value="Genomic_DNA"/>
</dbReference>
<dbReference type="Proteomes" id="UP000652153">
    <property type="component" value="Unassembled WGS sequence"/>
</dbReference>
<sequence length="50" mass="5642">MPHIGPFSKLTIPGDLILPVWGGFGLKTTVYTKIAFVRIVRIQNVRKYAK</sequence>
<organism evidence="1 2">
    <name type="scientific">Paenibacillus silvae</name>
    <dbReference type="NCBI Taxonomy" id="1325358"/>
    <lineage>
        <taxon>Bacteria</taxon>
        <taxon>Bacillati</taxon>
        <taxon>Bacillota</taxon>
        <taxon>Bacilli</taxon>
        <taxon>Bacillales</taxon>
        <taxon>Paenibacillaceae</taxon>
        <taxon>Paenibacillus</taxon>
    </lineage>
</organism>
<accession>A0ABQ1ZP09</accession>
<protein>
    <submittedName>
        <fullName evidence="1">Uncharacterized protein</fullName>
    </submittedName>
</protein>
<comment type="caution">
    <text evidence="1">The sequence shown here is derived from an EMBL/GenBank/DDBJ whole genome shotgun (WGS) entry which is preliminary data.</text>
</comment>
<proteinExistence type="predicted"/>
<gene>
    <name evidence="1" type="ORF">GCM10008014_55330</name>
</gene>
<keyword evidence="2" id="KW-1185">Reference proteome</keyword>
<evidence type="ECO:0000313" key="2">
    <source>
        <dbReference type="Proteomes" id="UP000652153"/>
    </source>
</evidence>
<reference evidence="2" key="1">
    <citation type="journal article" date="2019" name="Int. J. Syst. Evol. Microbiol.">
        <title>The Global Catalogue of Microorganisms (GCM) 10K type strain sequencing project: providing services to taxonomists for standard genome sequencing and annotation.</title>
        <authorList>
            <consortium name="The Broad Institute Genomics Platform"/>
            <consortium name="The Broad Institute Genome Sequencing Center for Infectious Disease"/>
            <person name="Wu L."/>
            <person name="Ma J."/>
        </authorList>
    </citation>
    <scope>NUCLEOTIDE SEQUENCE [LARGE SCALE GENOMIC DNA]</scope>
    <source>
        <strain evidence="2">CGMCC 1.12770</strain>
    </source>
</reference>